<evidence type="ECO:0000313" key="4">
    <source>
        <dbReference type="Proteomes" id="UP000199474"/>
    </source>
</evidence>
<dbReference type="STRING" id="640948.SAMN05216238_103353"/>
<dbReference type="GO" id="GO:0005829">
    <property type="term" value="C:cytosol"/>
    <property type="evidence" value="ECO:0007669"/>
    <property type="project" value="TreeGrafter"/>
</dbReference>
<name>A0A1I1USD9_9BACI</name>
<keyword evidence="1 3" id="KW-0238">DNA-binding</keyword>
<dbReference type="EMBL" id="FOMR01000003">
    <property type="protein sequence ID" value="SFD73697.1"/>
    <property type="molecule type" value="Genomic_DNA"/>
</dbReference>
<reference evidence="4" key="1">
    <citation type="submission" date="2016-10" db="EMBL/GenBank/DDBJ databases">
        <authorList>
            <person name="Varghese N."/>
            <person name="Submissions S."/>
        </authorList>
    </citation>
    <scope>NUCLEOTIDE SEQUENCE [LARGE SCALE GENOMIC DNA]</scope>
    <source>
        <strain evidence="4">DSM 22530</strain>
    </source>
</reference>
<dbReference type="SUPFAM" id="SSF47413">
    <property type="entry name" value="lambda repressor-like DNA-binding domains"/>
    <property type="match status" value="1"/>
</dbReference>
<dbReference type="GO" id="GO:0003677">
    <property type="term" value="F:DNA binding"/>
    <property type="evidence" value="ECO:0007669"/>
    <property type="project" value="UniProtKB-KW"/>
</dbReference>
<dbReference type="CDD" id="cd00093">
    <property type="entry name" value="HTH_XRE"/>
    <property type="match status" value="1"/>
</dbReference>
<evidence type="ECO:0000313" key="3">
    <source>
        <dbReference type="EMBL" id="SFD73697.1"/>
    </source>
</evidence>
<dbReference type="GO" id="GO:0003700">
    <property type="term" value="F:DNA-binding transcription factor activity"/>
    <property type="evidence" value="ECO:0007669"/>
    <property type="project" value="TreeGrafter"/>
</dbReference>
<dbReference type="SMART" id="SM00530">
    <property type="entry name" value="HTH_XRE"/>
    <property type="match status" value="1"/>
</dbReference>
<dbReference type="RefSeq" id="WP_090083115.1">
    <property type="nucleotide sequence ID" value="NZ_FOMR01000003.1"/>
</dbReference>
<gene>
    <name evidence="3" type="ORF">SAMN05216238_103353</name>
</gene>
<accession>A0A1I1USD9</accession>
<dbReference type="PANTHER" id="PTHR46797">
    <property type="entry name" value="HTH-TYPE TRANSCRIPTIONAL REGULATOR"/>
    <property type="match status" value="1"/>
</dbReference>
<keyword evidence="4" id="KW-1185">Reference proteome</keyword>
<dbReference type="InterPro" id="IPR001387">
    <property type="entry name" value="Cro/C1-type_HTH"/>
</dbReference>
<evidence type="ECO:0000256" key="1">
    <source>
        <dbReference type="ARBA" id="ARBA00023125"/>
    </source>
</evidence>
<evidence type="ECO:0000259" key="2">
    <source>
        <dbReference type="PROSITE" id="PS50943"/>
    </source>
</evidence>
<dbReference type="InterPro" id="IPR050807">
    <property type="entry name" value="TransReg_Diox_bact_type"/>
</dbReference>
<dbReference type="OrthoDB" id="3035529at2"/>
<proteinExistence type="predicted"/>
<protein>
    <submittedName>
        <fullName evidence="3">DNA-binding transcriptional regulator, XRE-family HTH domain</fullName>
    </submittedName>
</protein>
<organism evidence="3 4">
    <name type="scientific">Lentibacillus persicus</name>
    <dbReference type="NCBI Taxonomy" id="640948"/>
    <lineage>
        <taxon>Bacteria</taxon>
        <taxon>Bacillati</taxon>
        <taxon>Bacillota</taxon>
        <taxon>Bacilli</taxon>
        <taxon>Bacillales</taxon>
        <taxon>Bacillaceae</taxon>
        <taxon>Lentibacillus</taxon>
    </lineage>
</organism>
<dbReference type="AlphaFoldDB" id="A0A1I1USD9"/>
<dbReference type="Gene3D" id="1.10.260.40">
    <property type="entry name" value="lambda repressor-like DNA-binding domains"/>
    <property type="match status" value="1"/>
</dbReference>
<dbReference type="Proteomes" id="UP000199474">
    <property type="component" value="Unassembled WGS sequence"/>
</dbReference>
<sequence>MDKARLGRRIKAFRKLKGYTQIGLAEKLDISVMCLGNVERGEKRATIELLNQIANQLSVSKQELMNTASGGEKDG</sequence>
<dbReference type="Pfam" id="PF01381">
    <property type="entry name" value="HTH_3"/>
    <property type="match status" value="1"/>
</dbReference>
<dbReference type="InterPro" id="IPR010982">
    <property type="entry name" value="Lambda_DNA-bd_dom_sf"/>
</dbReference>
<dbReference type="PROSITE" id="PS50943">
    <property type="entry name" value="HTH_CROC1"/>
    <property type="match status" value="1"/>
</dbReference>
<feature type="domain" description="HTH cro/C1-type" evidence="2">
    <location>
        <begin position="10"/>
        <end position="64"/>
    </location>
</feature>
<dbReference type="PANTHER" id="PTHR46797:SF1">
    <property type="entry name" value="METHYLPHOSPHONATE SYNTHASE"/>
    <property type="match status" value="1"/>
</dbReference>